<evidence type="ECO:0000259" key="8">
    <source>
        <dbReference type="PROSITE" id="PS50885"/>
    </source>
</evidence>
<keyword evidence="10" id="KW-1185">Reference proteome</keyword>
<name>A0A7W4VUR1_9ACTN</name>
<evidence type="ECO:0000313" key="9">
    <source>
        <dbReference type="EMBL" id="MBB3041667.1"/>
    </source>
</evidence>
<keyword evidence="2 6" id="KW-1133">Transmembrane helix</keyword>
<evidence type="ECO:0000256" key="2">
    <source>
        <dbReference type="ARBA" id="ARBA00022989"/>
    </source>
</evidence>
<dbReference type="CDD" id="cd06225">
    <property type="entry name" value="HAMP"/>
    <property type="match status" value="1"/>
</dbReference>
<feature type="domain" description="Methyl-accepting transducer" evidence="7">
    <location>
        <begin position="281"/>
        <end position="510"/>
    </location>
</feature>
<dbReference type="PROSITE" id="PS50885">
    <property type="entry name" value="HAMP"/>
    <property type="match status" value="1"/>
</dbReference>
<dbReference type="InterPro" id="IPR004089">
    <property type="entry name" value="MCPsignal_dom"/>
</dbReference>
<evidence type="ECO:0000256" key="6">
    <source>
        <dbReference type="SAM" id="Phobius"/>
    </source>
</evidence>
<protein>
    <submittedName>
        <fullName evidence="9">Methyl-accepting chemotaxis protein</fullName>
    </submittedName>
</protein>
<dbReference type="Pfam" id="PF00672">
    <property type="entry name" value="HAMP"/>
    <property type="match status" value="1"/>
</dbReference>
<evidence type="ECO:0000313" key="10">
    <source>
        <dbReference type="Proteomes" id="UP000589626"/>
    </source>
</evidence>
<organism evidence="9 10">
    <name type="scientific">Nocardioides soli</name>
    <dbReference type="NCBI Taxonomy" id="1036020"/>
    <lineage>
        <taxon>Bacteria</taxon>
        <taxon>Bacillati</taxon>
        <taxon>Actinomycetota</taxon>
        <taxon>Actinomycetes</taxon>
        <taxon>Propionibacteriales</taxon>
        <taxon>Nocardioidaceae</taxon>
        <taxon>Nocardioides</taxon>
    </lineage>
</organism>
<dbReference type="GO" id="GO:0004888">
    <property type="term" value="F:transmembrane signaling receptor activity"/>
    <property type="evidence" value="ECO:0007669"/>
    <property type="project" value="InterPro"/>
</dbReference>
<gene>
    <name evidence="9" type="ORF">FHU40_001468</name>
</gene>
<keyword evidence="6" id="KW-0472">Membrane</keyword>
<dbReference type="PANTHER" id="PTHR32089:SF112">
    <property type="entry name" value="LYSOZYME-LIKE PROTEIN-RELATED"/>
    <property type="match status" value="1"/>
</dbReference>
<dbReference type="PANTHER" id="PTHR32089">
    <property type="entry name" value="METHYL-ACCEPTING CHEMOTAXIS PROTEIN MCPB"/>
    <property type="match status" value="1"/>
</dbReference>
<dbReference type="GO" id="GO:0006935">
    <property type="term" value="P:chemotaxis"/>
    <property type="evidence" value="ECO:0007669"/>
    <property type="project" value="InterPro"/>
</dbReference>
<dbReference type="EMBL" id="JACHWR010000001">
    <property type="protein sequence ID" value="MBB3041667.1"/>
    <property type="molecule type" value="Genomic_DNA"/>
</dbReference>
<comment type="similarity">
    <text evidence="4">Belongs to the methyl-accepting chemotaxis (MCP) protein family.</text>
</comment>
<evidence type="ECO:0000259" key="7">
    <source>
        <dbReference type="PROSITE" id="PS50111"/>
    </source>
</evidence>
<keyword evidence="3 5" id="KW-0807">Transducer</keyword>
<dbReference type="Gene3D" id="1.10.287.950">
    <property type="entry name" value="Methyl-accepting chemotaxis protein"/>
    <property type="match status" value="1"/>
</dbReference>
<accession>A0A7W4VUR1</accession>
<keyword evidence="1 6" id="KW-0812">Transmembrane</keyword>
<dbReference type="Proteomes" id="UP000589626">
    <property type="component" value="Unassembled WGS sequence"/>
</dbReference>
<dbReference type="PROSITE" id="PS50111">
    <property type="entry name" value="CHEMOTAXIS_TRANSDUC_2"/>
    <property type="match status" value="1"/>
</dbReference>
<feature type="transmembrane region" description="Helical" evidence="6">
    <location>
        <begin position="21"/>
        <end position="42"/>
    </location>
</feature>
<dbReference type="SMART" id="SM00304">
    <property type="entry name" value="HAMP"/>
    <property type="match status" value="1"/>
</dbReference>
<dbReference type="SMART" id="SM00283">
    <property type="entry name" value="MA"/>
    <property type="match status" value="1"/>
</dbReference>
<dbReference type="RefSeq" id="WP_183591546.1">
    <property type="nucleotide sequence ID" value="NZ_JACHWR010000001.1"/>
</dbReference>
<dbReference type="InterPro" id="IPR004090">
    <property type="entry name" value="Chemotax_Me-accpt_rcpt"/>
</dbReference>
<evidence type="ECO:0000256" key="4">
    <source>
        <dbReference type="ARBA" id="ARBA00029447"/>
    </source>
</evidence>
<dbReference type="InterPro" id="IPR003660">
    <property type="entry name" value="HAMP_dom"/>
</dbReference>
<evidence type="ECO:0000256" key="5">
    <source>
        <dbReference type="PROSITE-ProRule" id="PRU00284"/>
    </source>
</evidence>
<comment type="caution">
    <text evidence="9">The sequence shown here is derived from an EMBL/GenBank/DDBJ whole genome shotgun (WGS) entry which is preliminary data.</text>
</comment>
<dbReference type="Pfam" id="PF12729">
    <property type="entry name" value="4HB_MCP_1"/>
    <property type="match status" value="1"/>
</dbReference>
<feature type="transmembrane region" description="Helical" evidence="6">
    <location>
        <begin position="203"/>
        <end position="227"/>
    </location>
</feature>
<dbReference type="GO" id="GO:0016020">
    <property type="term" value="C:membrane"/>
    <property type="evidence" value="ECO:0007669"/>
    <property type="project" value="InterPro"/>
</dbReference>
<reference evidence="9 10" key="1">
    <citation type="submission" date="2020-08" db="EMBL/GenBank/DDBJ databases">
        <title>Sequencing the genomes of 1000 actinobacteria strains.</title>
        <authorList>
            <person name="Klenk H.-P."/>
        </authorList>
    </citation>
    <scope>NUCLEOTIDE SEQUENCE [LARGE SCALE GENOMIC DNA]</scope>
    <source>
        <strain evidence="9 10">DSM 105498</strain>
    </source>
</reference>
<dbReference type="InterPro" id="IPR024478">
    <property type="entry name" value="HlyB_4HB_MCP"/>
</dbReference>
<dbReference type="AlphaFoldDB" id="A0A7W4VUR1"/>
<dbReference type="Pfam" id="PF00015">
    <property type="entry name" value="MCPsignal"/>
    <property type="match status" value="1"/>
</dbReference>
<sequence length="539" mass="55820">MSSTTRPRSILSWFRDRGVRTKILVAVVLTAVVAIVVGLSSLRALGDSAERAEAIYRDNLIGVQSAGDMRTAIDVLRQGSRDAVIATSDDDTQAALDGMAEAEAMFAEAAERYVGGGLDAEREKLLGELEQKVTEYLDKQLTVMAPLAFQGNRGPWTEANATVIRPITSAMTEDITRLEAIESAEAADAAAGVTSSYNSSRNFAIVLLTVGVLLTLALGWFVAGAIASGVARVKRVADGLAVGDLTQRADVDSRDEIGLMAASLDTATDQLRRLMENVTESAESVAAASEELSAASQQIAAGAEETSVQAGVVSGAADEVSRNVQTVAAGAEQMGASIREIATSANDAARVASQAVGIVESTNDSVAKLGVSSQEIGNVVKVITSIAEQTNLLALNATIEAARAGEAGKGFAVVANEVKELAQETARATEDIARRVDAIQGDTTGAVEAMGQISEIITSINDYQLTIASAVEEQTATTNEMSRNVAEASTGSAEIAANVNGVSGAAESTTQALVQSTAAIDEVARMSAELRSAVGFFKV</sequence>
<feature type="domain" description="HAMP" evidence="8">
    <location>
        <begin position="224"/>
        <end position="276"/>
    </location>
</feature>
<dbReference type="PRINTS" id="PR00260">
    <property type="entry name" value="CHEMTRNSDUCR"/>
</dbReference>
<evidence type="ECO:0000256" key="1">
    <source>
        <dbReference type="ARBA" id="ARBA00022692"/>
    </source>
</evidence>
<dbReference type="GO" id="GO:0007165">
    <property type="term" value="P:signal transduction"/>
    <property type="evidence" value="ECO:0007669"/>
    <property type="project" value="UniProtKB-KW"/>
</dbReference>
<dbReference type="SUPFAM" id="SSF58104">
    <property type="entry name" value="Methyl-accepting chemotaxis protein (MCP) signaling domain"/>
    <property type="match status" value="1"/>
</dbReference>
<proteinExistence type="inferred from homology"/>
<evidence type="ECO:0000256" key="3">
    <source>
        <dbReference type="ARBA" id="ARBA00023224"/>
    </source>
</evidence>